<dbReference type="Gene3D" id="3.90.550.10">
    <property type="entry name" value="Spore Coat Polysaccharide Biosynthesis Protein SpsA, Chain A"/>
    <property type="match status" value="1"/>
</dbReference>
<evidence type="ECO:0000313" key="2">
    <source>
        <dbReference type="EMBL" id="CDH56311.1"/>
    </source>
</evidence>
<gene>
    <name evidence="2" type="ORF">LCOR_07376.1</name>
</gene>
<dbReference type="VEuPathDB" id="FungiDB:LCOR_07376.1"/>
<protein>
    <submittedName>
        <fullName evidence="2">N-glycosyl-transferase</fullName>
    </submittedName>
</protein>
<accession>A0A068S4Y1</accession>
<dbReference type="PANTHER" id="PTHR43083:SF6">
    <property type="entry name" value="MANNAN POLYMERASE COMPLEXES SUBUNIT MNN9"/>
    <property type="match status" value="1"/>
</dbReference>
<dbReference type="OrthoDB" id="2405412at2759"/>
<dbReference type="GO" id="GO:0000032">
    <property type="term" value="P:cell wall mannoprotein biosynthetic process"/>
    <property type="evidence" value="ECO:0007669"/>
    <property type="project" value="TreeGrafter"/>
</dbReference>
<dbReference type="Pfam" id="PF03452">
    <property type="entry name" value="Anp1"/>
    <property type="match status" value="1"/>
</dbReference>
<dbReference type="AlphaFoldDB" id="A0A068S4Y1"/>
<dbReference type="GO" id="GO:0006487">
    <property type="term" value="P:protein N-linked glycosylation"/>
    <property type="evidence" value="ECO:0007669"/>
    <property type="project" value="TreeGrafter"/>
</dbReference>
<sequence>MRGGKRLIALGTVLFLLFAYTFSTLVINKSHPISSSSASCQGNTRRLQLTQPNLPPSSASKLSSSILSSSSSSSPYYLNLNNLNATSKAREQGEHLLVLTPLTNTTRAKSFLERYFELLDRSTYPNHLISIGLLVTEKSLLDSNTFMHQIQQWQGRWSNAFNDIIVYERHMPDLHVQSHGPYQRSLMARARNILLTAALREYHSWVAWIDVEVVDYPPTIFDDLMRANVDVIVPNCLMQREDHVFWAYDRNNWAETDYSLDMQQRVGQDYIMMEGYNDVASGRSLLVDMPTHLGPEHRVRLDSVGTTFTLVKSHVHREGANFPPFVYQHEVETEAFGKVANAMGFTVYGVPGYTVYHAGDNTNPL</sequence>
<proteinExistence type="inferred from homology"/>
<dbReference type="EMBL" id="CBTN010000036">
    <property type="protein sequence ID" value="CDH56311.1"/>
    <property type="molecule type" value="Genomic_DNA"/>
</dbReference>
<dbReference type="PANTHER" id="PTHR43083">
    <property type="entry name" value="MANNAN POLYMERASE II"/>
    <property type="match status" value="1"/>
</dbReference>
<dbReference type="InterPro" id="IPR029044">
    <property type="entry name" value="Nucleotide-diphossugar_trans"/>
</dbReference>
<dbReference type="GO" id="GO:0000009">
    <property type="term" value="F:alpha-1,6-mannosyltransferase activity"/>
    <property type="evidence" value="ECO:0007669"/>
    <property type="project" value="TreeGrafter"/>
</dbReference>
<organism evidence="2 3">
    <name type="scientific">Lichtheimia corymbifera JMRC:FSU:9682</name>
    <dbReference type="NCBI Taxonomy" id="1263082"/>
    <lineage>
        <taxon>Eukaryota</taxon>
        <taxon>Fungi</taxon>
        <taxon>Fungi incertae sedis</taxon>
        <taxon>Mucoromycota</taxon>
        <taxon>Mucoromycotina</taxon>
        <taxon>Mucoromycetes</taxon>
        <taxon>Mucorales</taxon>
        <taxon>Lichtheimiaceae</taxon>
        <taxon>Lichtheimia</taxon>
    </lineage>
</organism>
<evidence type="ECO:0000256" key="1">
    <source>
        <dbReference type="ARBA" id="ARBA00037964"/>
    </source>
</evidence>
<dbReference type="GO" id="GO:0000136">
    <property type="term" value="C:mannan polymerase complex"/>
    <property type="evidence" value="ECO:0007669"/>
    <property type="project" value="TreeGrafter"/>
</dbReference>
<comment type="caution">
    <text evidence="2">The sequence shown here is derived from an EMBL/GenBank/DDBJ whole genome shotgun (WGS) entry which is preliminary data.</text>
</comment>
<dbReference type="InterPro" id="IPR052086">
    <property type="entry name" value="Mannan_Polymerase_Subunit"/>
</dbReference>
<name>A0A068S4Y1_9FUNG</name>
<evidence type="ECO:0000313" key="3">
    <source>
        <dbReference type="Proteomes" id="UP000027586"/>
    </source>
</evidence>
<comment type="similarity">
    <text evidence="1">Belongs to the ANP1/MMN9/VAN1 family.</text>
</comment>
<dbReference type="Proteomes" id="UP000027586">
    <property type="component" value="Unassembled WGS sequence"/>
</dbReference>
<keyword evidence="3" id="KW-1185">Reference proteome</keyword>
<reference evidence="2" key="1">
    <citation type="submission" date="2013-08" db="EMBL/GenBank/DDBJ databases">
        <title>Gene expansion shapes genome architecture in the human pathogen Lichtheimia corymbifera: an evolutionary genomics analysis in the ancient terrestrial Mucorales (Mucoromycotina).</title>
        <authorList>
            <person name="Schwartze V.U."/>
            <person name="Winter S."/>
            <person name="Shelest E."/>
            <person name="Marcet-Houben M."/>
            <person name="Horn F."/>
            <person name="Wehner S."/>
            <person name="Hoffmann K."/>
            <person name="Riege K."/>
            <person name="Sammeth M."/>
            <person name="Nowrousian M."/>
            <person name="Valiante V."/>
            <person name="Linde J."/>
            <person name="Jacobsen I.D."/>
            <person name="Marz M."/>
            <person name="Brakhage A.A."/>
            <person name="Gabaldon T."/>
            <person name="Bocker S."/>
            <person name="Voigt K."/>
        </authorList>
    </citation>
    <scope>NUCLEOTIDE SEQUENCE [LARGE SCALE GENOMIC DNA]</scope>
    <source>
        <strain evidence="2">FSU 9682</strain>
    </source>
</reference>